<dbReference type="RefSeq" id="WP_313763318.1">
    <property type="nucleotide sequence ID" value="NZ_BAAAVH010000108.1"/>
</dbReference>
<reference evidence="2" key="1">
    <citation type="journal article" date="2019" name="Int. J. Syst. Evol. Microbiol.">
        <title>The Global Catalogue of Microorganisms (GCM) 10K type strain sequencing project: providing services to taxonomists for standard genome sequencing and annotation.</title>
        <authorList>
            <consortium name="The Broad Institute Genomics Platform"/>
            <consortium name="The Broad Institute Genome Sequencing Center for Infectious Disease"/>
            <person name="Wu L."/>
            <person name="Ma J."/>
        </authorList>
    </citation>
    <scope>NUCLEOTIDE SEQUENCE [LARGE SCALE GENOMIC DNA]</scope>
    <source>
        <strain evidence="2">CGMCC 4.1469</strain>
    </source>
</reference>
<keyword evidence="2" id="KW-1185">Reference proteome</keyword>
<sequence length="52" mass="5928">MNITDERMLLDASGRVFSDEPAYEVMSTTDRYSYKKKEGSSDTNHTYDTTAV</sequence>
<accession>A0ABW1ESG0</accession>
<dbReference type="EMBL" id="JBHSOD010000002">
    <property type="protein sequence ID" value="MFC5883971.1"/>
    <property type="molecule type" value="Genomic_DNA"/>
</dbReference>
<protein>
    <submittedName>
        <fullName evidence="1">Uncharacterized protein</fullName>
    </submittedName>
</protein>
<evidence type="ECO:0000313" key="1">
    <source>
        <dbReference type="EMBL" id="MFC5883971.1"/>
    </source>
</evidence>
<organism evidence="1 2">
    <name type="scientific">Kitasatospora aburaviensis</name>
    <dbReference type="NCBI Taxonomy" id="67265"/>
    <lineage>
        <taxon>Bacteria</taxon>
        <taxon>Bacillati</taxon>
        <taxon>Actinomycetota</taxon>
        <taxon>Actinomycetes</taxon>
        <taxon>Kitasatosporales</taxon>
        <taxon>Streptomycetaceae</taxon>
        <taxon>Kitasatospora</taxon>
    </lineage>
</organism>
<comment type="caution">
    <text evidence="1">The sequence shown here is derived from an EMBL/GenBank/DDBJ whole genome shotgun (WGS) entry which is preliminary data.</text>
</comment>
<name>A0ABW1ESG0_9ACTN</name>
<evidence type="ECO:0000313" key="2">
    <source>
        <dbReference type="Proteomes" id="UP001596067"/>
    </source>
</evidence>
<gene>
    <name evidence="1" type="ORF">ACFP0N_03105</name>
</gene>
<proteinExistence type="predicted"/>
<dbReference type="Proteomes" id="UP001596067">
    <property type="component" value="Unassembled WGS sequence"/>
</dbReference>